<name>A0A9P5N8J7_GYMJU</name>
<feature type="compositionally biased region" description="Basic and acidic residues" evidence="1">
    <location>
        <begin position="554"/>
        <end position="565"/>
    </location>
</feature>
<evidence type="ECO:0000256" key="1">
    <source>
        <dbReference type="SAM" id="MobiDB-lite"/>
    </source>
</evidence>
<dbReference type="AlphaFoldDB" id="A0A9P5N8J7"/>
<reference evidence="2" key="1">
    <citation type="submission" date="2020-11" db="EMBL/GenBank/DDBJ databases">
        <authorList>
            <consortium name="DOE Joint Genome Institute"/>
            <person name="Ahrendt S."/>
            <person name="Riley R."/>
            <person name="Andreopoulos W."/>
            <person name="LaButti K."/>
            <person name="Pangilinan J."/>
            <person name="Ruiz-duenas F.J."/>
            <person name="Barrasa J.M."/>
            <person name="Sanchez-Garcia M."/>
            <person name="Camarero S."/>
            <person name="Miyauchi S."/>
            <person name="Serrano A."/>
            <person name="Linde D."/>
            <person name="Babiker R."/>
            <person name="Drula E."/>
            <person name="Ayuso-Fernandez I."/>
            <person name="Pacheco R."/>
            <person name="Padilla G."/>
            <person name="Ferreira P."/>
            <person name="Barriuso J."/>
            <person name="Kellner H."/>
            <person name="Castanera R."/>
            <person name="Alfaro M."/>
            <person name="Ramirez L."/>
            <person name="Pisabarro A.G."/>
            <person name="Kuo A."/>
            <person name="Tritt A."/>
            <person name="Lipzen A."/>
            <person name="He G."/>
            <person name="Yan M."/>
            <person name="Ng V."/>
            <person name="Cullen D."/>
            <person name="Martin F."/>
            <person name="Rosso M.-N."/>
            <person name="Henrissat B."/>
            <person name="Hibbett D."/>
            <person name="Martinez A.T."/>
            <person name="Grigoriev I.V."/>
        </authorList>
    </citation>
    <scope>NUCLEOTIDE SEQUENCE</scope>
    <source>
        <strain evidence="2">AH 44721</strain>
    </source>
</reference>
<dbReference type="Proteomes" id="UP000724874">
    <property type="component" value="Unassembled WGS sequence"/>
</dbReference>
<comment type="caution">
    <text evidence="2">The sequence shown here is derived from an EMBL/GenBank/DDBJ whole genome shotgun (WGS) entry which is preliminary data.</text>
</comment>
<dbReference type="OrthoDB" id="3032279at2759"/>
<protein>
    <submittedName>
        <fullName evidence="2">Uncharacterized protein</fullName>
    </submittedName>
</protein>
<organism evidence="2 3">
    <name type="scientific">Gymnopilus junonius</name>
    <name type="common">Spectacular rustgill mushroom</name>
    <name type="synonym">Gymnopilus spectabilis subsp. junonius</name>
    <dbReference type="NCBI Taxonomy" id="109634"/>
    <lineage>
        <taxon>Eukaryota</taxon>
        <taxon>Fungi</taxon>
        <taxon>Dikarya</taxon>
        <taxon>Basidiomycota</taxon>
        <taxon>Agaricomycotina</taxon>
        <taxon>Agaricomycetes</taxon>
        <taxon>Agaricomycetidae</taxon>
        <taxon>Agaricales</taxon>
        <taxon>Agaricineae</taxon>
        <taxon>Hymenogastraceae</taxon>
        <taxon>Gymnopilus</taxon>
    </lineage>
</organism>
<sequence>MQTTSLLATGEEGVAQAELVLKKSGYVIDFSEHFRDWRTRGVDLLRPKGGKYPGISAEVDRSLGEAVEEQEEITDDADFSFQLFDGKKALEEEEKAVSQRELHSIWMDLEEGKPPGHKKTILRLSTDPTLDIDYRASHDRLLRVRYFSIGGDHWNRDSKSHIYQPSSGELFTLGSLYATAICSEQKVSVAILQCTSLKSSSQYLDRATLEEISLPDSSYDVSGRILSLHSYQDSSNTQTLNWAWNSQFVSLEAAKSRPQQAATTTRIRHLSFAVNGRLVLPLLSRQFNSIQVSDLPPNTMKEITAEKTWVITDKDLQEIRLSLLRRLQEDENTRSKIPVYGKVRDGAFPYTSIHPSNPAMIIEHSIISIHAPTAANAPQACCICGHQVAGPDRQNHMGGHILRRLRGVEESFENIGSKVSMQYPCGFCTQSSLNGACSIHIQSGKAISTCSRAYDFKISAASKISKQKACTNVPIQCKFCPDVHWKYNMHRHLQERHPSWESNRGAGSELKEFREKIAITNEEENRLKIPEDKQGWSAVIYIDAYDLRRLNHLPSIHDSRGDSPRRPRQTPFAANYPPIPPISLPIPPSYTSSMPAFNNTLNVFH</sequence>
<feature type="region of interest" description="Disordered" evidence="1">
    <location>
        <begin position="554"/>
        <end position="578"/>
    </location>
</feature>
<evidence type="ECO:0000313" key="3">
    <source>
        <dbReference type="Proteomes" id="UP000724874"/>
    </source>
</evidence>
<accession>A0A9P5N8J7</accession>
<evidence type="ECO:0000313" key="2">
    <source>
        <dbReference type="EMBL" id="KAF8867765.1"/>
    </source>
</evidence>
<proteinExistence type="predicted"/>
<gene>
    <name evidence="2" type="ORF">CPB84DRAFT_1859091</name>
</gene>
<keyword evidence="3" id="KW-1185">Reference proteome</keyword>
<dbReference type="EMBL" id="JADNYJ010000958">
    <property type="protein sequence ID" value="KAF8867765.1"/>
    <property type="molecule type" value="Genomic_DNA"/>
</dbReference>